<dbReference type="RefSeq" id="WP_211864672.1">
    <property type="nucleotide sequence ID" value="NZ_JAAEDM010000129.1"/>
</dbReference>
<dbReference type="SUPFAM" id="SSF54631">
    <property type="entry name" value="CBS-domain pair"/>
    <property type="match status" value="1"/>
</dbReference>
<name>A0A9X9X4C2_9PROT</name>
<evidence type="ECO:0000256" key="1">
    <source>
        <dbReference type="ARBA" id="ARBA00023122"/>
    </source>
</evidence>
<keyword evidence="5" id="KW-1185">Reference proteome</keyword>
<feature type="domain" description="CBS" evidence="3">
    <location>
        <begin position="11"/>
        <end position="68"/>
    </location>
</feature>
<organism evidence="4 5">
    <name type="scientific">Neoroseomonas soli</name>
    <dbReference type="NCBI Taxonomy" id="1081025"/>
    <lineage>
        <taxon>Bacteria</taxon>
        <taxon>Pseudomonadati</taxon>
        <taxon>Pseudomonadota</taxon>
        <taxon>Alphaproteobacteria</taxon>
        <taxon>Acetobacterales</taxon>
        <taxon>Acetobacteraceae</taxon>
        <taxon>Neoroseomonas</taxon>
    </lineage>
</organism>
<dbReference type="Proteomes" id="UP001138751">
    <property type="component" value="Unassembled WGS sequence"/>
</dbReference>
<dbReference type="PANTHER" id="PTHR43080">
    <property type="entry name" value="CBS DOMAIN-CONTAINING PROTEIN CBSX3, MITOCHONDRIAL"/>
    <property type="match status" value="1"/>
</dbReference>
<dbReference type="PANTHER" id="PTHR43080:SF2">
    <property type="entry name" value="CBS DOMAIN-CONTAINING PROTEIN"/>
    <property type="match status" value="1"/>
</dbReference>
<sequence>MKDRPLIEVAPHRLTLCAQPETTVQAACARMREAKVTALVVTDAEGHLLGIFTGRDALFRVLAEGRDPALTPLHEVMTMKVEALGPRDRAIDALHLMHDGGFRHVPVVEHGRVRTLVIRSDFRALERAQIEVEDEIFAAIR</sequence>
<evidence type="ECO:0000256" key="2">
    <source>
        <dbReference type="PROSITE-ProRule" id="PRU00703"/>
    </source>
</evidence>
<gene>
    <name evidence="4" type="ORF">GXW76_23970</name>
</gene>
<dbReference type="AlphaFoldDB" id="A0A9X9X4C2"/>
<dbReference type="InterPro" id="IPR051257">
    <property type="entry name" value="Diverse_CBS-Domain"/>
</dbReference>
<dbReference type="Pfam" id="PF00571">
    <property type="entry name" value="CBS"/>
    <property type="match status" value="2"/>
</dbReference>
<dbReference type="Gene3D" id="3.10.580.10">
    <property type="entry name" value="CBS-domain"/>
    <property type="match status" value="1"/>
</dbReference>
<evidence type="ECO:0000313" key="4">
    <source>
        <dbReference type="EMBL" id="MBR0674251.1"/>
    </source>
</evidence>
<dbReference type="InterPro" id="IPR000644">
    <property type="entry name" value="CBS_dom"/>
</dbReference>
<evidence type="ECO:0000313" key="5">
    <source>
        <dbReference type="Proteomes" id="UP001138751"/>
    </source>
</evidence>
<dbReference type="EMBL" id="JAAEDM010000129">
    <property type="protein sequence ID" value="MBR0674251.1"/>
    <property type="molecule type" value="Genomic_DNA"/>
</dbReference>
<proteinExistence type="predicted"/>
<keyword evidence="1 2" id="KW-0129">CBS domain</keyword>
<reference evidence="4" key="1">
    <citation type="submission" date="2020-01" db="EMBL/GenBank/DDBJ databases">
        <authorList>
            <person name="Rat A."/>
        </authorList>
    </citation>
    <scope>NUCLEOTIDE SEQUENCE</scope>
    <source>
        <strain evidence="4">LMG 31231</strain>
    </source>
</reference>
<reference evidence="4" key="2">
    <citation type="journal article" date="2021" name="Syst. Appl. Microbiol.">
        <title>Roseomonas hellenica sp. nov., isolated from roots of wild-growing Alkanna tinctoria.</title>
        <authorList>
            <person name="Rat A."/>
            <person name="Naranjo H.D."/>
            <person name="Lebbe L."/>
            <person name="Cnockaert M."/>
            <person name="Krigas N."/>
            <person name="Grigoriadou K."/>
            <person name="Maloupa E."/>
            <person name="Willems A."/>
        </authorList>
    </citation>
    <scope>NUCLEOTIDE SEQUENCE</scope>
    <source>
        <strain evidence="4">LMG 31231</strain>
    </source>
</reference>
<dbReference type="InterPro" id="IPR046342">
    <property type="entry name" value="CBS_dom_sf"/>
</dbReference>
<evidence type="ECO:0000259" key="3">
    <source>
        <dbReference type="PROSITE" id="PS51371"/>
    </source>
</evidence>
<dbReference type="PROSITE" id="PS51371">
    <property type="entry name" value="CBS"/>
    <property type="match status" value="2"/>
</dbReference>
<protein>
    <submittedName>
        <fullName evidence="4">CBS domain-containing protein</fullName>
    </submittedName>
</protein>
<feature type="domain" description="CBS" evidence="3">
    <location>
        <begin position="77"/>
        <end position="132"/>
    </location>
</feature>
<accession>A0A9X9X4C2</accession>
<comment type="caution">
    <text evidence="4">The sequence shown here is derived from an EMBL/GenBank/DDBJ whole genome shotgun (WGS) entry which is preliminary data.</text>
</comment>
<dbReference type="SMART" id="SM00116">
    <property type="entry name" value="CBS"/>
    <property type="match status" value="2"/>
</dbReference>